<name>A0A3R9M5L3_STROR</name>
<comment type="caution">
    <text evidence="7">The sequence shown here is derived from an EMBL/GenBank/DDBJ whole genome shotgun (WGS) entry which is preliminary data.</text>
</comment>
<evidence type="ECO:0000313" key="7">
    <source>
        <dbReference type="EMBL" id="RSK09561.1"/>
    </source>
</evidence>
<dbReference type="Proteomes" id="UP000279863">
    <property type="component" value="Unassembled WGS sequence"/>
</dbReference>
<dbReference type="Gene3D" id="1.20.58.90">
    <property type="match status" value="1"/>
</dbReference>
<dbReference type="InterPro" id="IPR016181">
    <property type="entry name" value="Acyl_CoA_acyltransferase"/>
</dbReference>
<dbReference type="PROSITE" id="PS51191">
    <property type="entry name" value="FEMABX"/>
    <property type="match status" value="1"/>
</dbReference>
<dbReference type="Gene3D" id="3.40.630.30">
    <property type="match status" value="2"/>
</dbReference>
<proteinExistence type="inferred from homology"/>
<keyword evidence="2 7" id="KW-0808">Transferase</keyword>
<gene>
    <name evidence="7" type="primary">femX</name>
    <name evidence="7" type="ORF">D8804_03870</name>
</gene>
<evidence type="ECO:0000256" key="1">
    <source>
        <dbReference type="ARBA" id="ARBA00009943"/>
    </source>
</evidence>
<evidence type="ECO:0000256" key="6">
    <source>
        <dbReference type="ARBA" id="ARBA00023316"/>
    </source>
</evidence>
<dbReference type="RefSeq" id="WP_125398908.1">
    <property type="nucleotide sequence ID" value="NZ_RJVZ01000005.1"/>
</dbReference>
<keyword evidence="3" id="KW-0133">Cell shape</keyword>
<dbReference type="InterPro" id="IPR003447">
    <property type="entry name" value="FEMABX"/>
</dbReference>
<evidence type="ECO:0000256" key="3">
    <source>
        <dbReference type="ARBA" id="ARBA00022960"/>
    </source>
</evidence>
<evidence type="ECO:0000256" key="2">
    <source>
        <dbReference type="ARBA" id="ARBA00022679"/>
    </source>
</evidence>
<dbReference type="SUPFAM" id="SSF55729">
    <property type="entry name" value="Acyl-CoA N-acyltransferases (Nat)"/>
    <property type="match status" value="2"/>
</dbReference>
<accession>A0A3R9M5L3</accession>
<dbReference type="PANTHER" id="PTHR36174:SF1">
    <property type="entry name" value="LIPID II:GLYCINE GLYCYLTRANSFERASE"/>
    <property type="match status" value="1"/>
</dbReference>
<evidence type="ECO:0000256" key="5">
    <source>
        <dbReference type="ARBA" id="ARBA00023315"/>
    </source>
</evidence>
<protein>
    <submittedName>
        <fullName evidence="7">Lipid II:glycine glycyltransferase</fullName>
        <ecNumber evidence="7">2.3.2.16</ecNumber>
    </submittedName>
</protein>
<evidence type="ECO:0000313" key="8">
    <source>
        <dbReference type="Proteomes" id="UP000279863"/>
    </source>
</evidence>
<keyword evidence="5 7" id="KW-0012">Acyltransferase</keyword>
<dbReference type="AlphaFoldDB" id="A0A3R9M5L3"/>
<dbReference type="InterPro" id="IPR050644">
    <property type="entry name" value="PG_Glycine_Bridge_Synth"/>
</dbReference>
<dbReference type="Pfam" id="PF02388">
    <property type="entry name" value="FemAB"/>
    <property type="match status" value="1"/>
</dbReference>
<dbReference type="EC" id="2.3.2.16" evidence="7"/>
<dbReference type="EMBL" id="RJVZ01000005">
    <property type="protein sequence ID" value="RSK09561.1"/>
    <property type="molecule type" value="Genomic_DNA"/>
</dbReference>
<sequence>MFDYKIGISEEEHDTFVIQHPQVNLLQSSSWAKIKDNWGNERLGFYKNGELVAVASILIKKLPLGYTMMYIPRGPIMDYQDKDLVKFVMKSLKQFGSCRRSVFIKFDPSLILKQYPIDKSSKEFTDSRTTIEAIQNLKSANCQWSGRTKAMAETIQPRYQANRILKEGVDSDFPKHTKRLMKDAINRGVVTYRGTLSDISDFGTIISFTERRKNVALRNQEYFQRLMEIYGDDAYLHLAKINLPDRLIKYKEQLSQIKKDLAETGEHQKKRLTKLKQQEKSIEKYIVEFEKLVQQYPKEIVIAGILSVSFGNTLEMLYAGMDDRFKKFYPQYILYPKVFEESYQDGKIWANMGGIEGTLDDGLTDFKSNFSPVVQEYIGEFTLPVNFLYHLANYLYQLRKTLRKKHRK</sequence>
<dbReference type="PANTHER" id="PTHR36174">
    <property type="entry name" value="LIPID II:GLYCINE GLYCYLTRANSFERASE"/>
    <property type="match status" value="1"/>
</dbReference>
<organism evidence="7 8">
    <name type="scientific">Streptococcus oralis</name>
    <dbReference type="NCBI Taxonomy" id="1303"/>
    <lineage>
        <taxon>Bacteria</taxon>
        <taxon>Bacillati</taxon>
        <taxon>Bacillota</taxon>
        <taxon>Bacilli</taxon>
        <taxon>Lactobacillales</taxon>
        <taxon>Streptococcaceae</taxon>
        <taxon>Streptococcus</taxon>
    </lineage>
</organism>
<keyword evidence="4" id="KW-0573">Peptidoglycan synthesis</keyword>
<dbReference type="GO" id="GO:0008360">
    <property type="term" value="P:regulation of cell shape"/>
    <property type="evidence" value="ECO:0007669"/>
    <property type="project" value="UniProtKB-KW"/>
</dbReference>
<comment type="similarity">
    <text evidence="1">Belongs to the FemABX family.</text>
</comment>
<keyword evidence="6" id="KW-0961">Cell wall biogenesis/degradation</keyword>
<dbReference type="GO" id="GO:0009252">
    <property type="term" value="P:peptidoglycan biosynthetic process"/>
    <property type="evidence" value="ECO:0007669"/>
    <property type="project" value="UniProtKB-KW"/>
</dbReference>
<evidence type="ECO:0000256" key="4">
    <source>
        <dbReference type="ARBA" id="ARBA00022984"/>
    </source>
</evidence>
<reference evidence="7 8" key="1">
    <citation type="submission" date="2018-11" db="EMBL/GenBank/DDBJ databases">
        <title>Species Designations Belie Phenotypic and Genotypic Heterogeneity in Oral Streptococci.</title>
        <authorList>
            <person name="Velsko I."/>
        </authorList>
    </citation>
    <scope>NUCLEOTIDE SEQUENCE [LARGE SCALE GENOMIC DNA]</scope>
    <source>
        <strain evidence="7 8">BCA1</strain>
    </source>
</reference>
<dbReference type="GO" id="GO:0016755">
    <property type="term" value="F:aminoacyltransferase activity"/>
    <property type="evidence" value="ECO:0007669"/>
    <property type="project" value="InterPro"/>
</dbReference>
<dbReference type="GO" id="GO:0071555">
    <property type="term" value="P:cell wall organization"/>
    <property type="evidence" value="ECO:0007669"/>
    <property type="project" value="UniProtKB-KW"/>
</dbReference>